<feature type="coiled-coil region" evidence="1">
    <location>
        <begin position="358"/>
        <end position="396"/>
    </location>
</feature>
<name>A0A2A2JC50_9BILA</name>
<feature type="compositionally biased region" description="Polar residues" evidence="2">
    <location>
        <begin position="28"/>
        <end position="37"/>
    </location>
</feature>
<reference evidence="3 4" key="1">
    <citation type="journal article" date="2017" name="Curr. Biol.">
        <title>Genome architecture and evolution of a unichromosomal asexual nematode.</title>
        <authorList>
            <person name="Fradin H."/>
            <person name="Zegar C."/>
            <person name="Gutwein M."/>
            <person name="Lucas J."/>
            <person name="Kovtun M."/>
            <person name="Corcoran D."/>
            <person name="Baugh L.R."/>
            <person name="Kiontke K."/>
            <person name="Gunsalus K."/>
            <person name="Fitch D.H."/>
            <person name="Piano F."/>
        </authorList>
    </citation>
    <scope>NUCLEOTIDE SEQUENCE [LARGE SCALE GENOMIC DNA]</scope>
    <source>
        <strain evidence="3">PF1309</strain>
    </source>
</reference>
<keyword evidence="1" id="KW-0175">Coiled coil</keyword>
<evidence type="ECO:0000313" key="3">
    <source>
        <dbReference type="EMBL" id="PAV59283.1"/>
    </source>
</evidence>
<sequence>MNKESSSLAPPPAKKPRKSLANSDSEKQNSPSTVNSSQEEKELRRERGEMLLKLFKNEPTLANTASARKLEQNQERAQMWDKITQEVNDTFGDKLEYLTTEKVKKLLTYYKKKEDGNYENVILYSSHILFDEDEEKKIVDEDLEENGLEIVEVKNEPEKDEISQIQPQKPAAQTLIELLTSISEKKSDNIGNPAISTDRQYELKKERHEFVVQLAEHYMERMCFDNSSRSAAVNAERHNMWIRITHKANEKFADALGALGVEQAKKLYSNCKRRRRVKQTTVCSSEGRMTSLTSSGITIDGHSTITSPCSLQATSSRDSVSRQLEDQSASPQPEIAALANVSYHFENLLMGLDKSLEVDVLQRQINEKDAEIERLKKKILEQAEDYRNKIKAILEIVKIATETKISKDVSSIM</sequence>
<protein>
    <submittedName>
        <fullName evidence="3">Uncharacterized protein</fullName>
    </submittedName>
</protein>
<evidence type="ECO:0000313" key="4">
    <source>
        <dbReference type="Proteomes" id="UP000218231"/>
    </source>
</evidence>
<feature type="region of interest" description="Disordered" evidence="2">
    <location>
        <begin position="308"/>
        <end position="331"/>
    </location>
</feature>
<dbReference type="EMBL" id="LIAE01010535">
    <property type="protein sequence ID" value="PAV59283.1"/>
    <property type="molecule type" value="Genomic_DNA"/>
</dbReference>
<feature type="region of interest" description="Disordered" evidence="2">
    <location>
        <begin position="1"/>
        <end position="46"/>
    </location>
</feature>
<proteinExistence type="predicted"/>
<feature type="compositionally biased region" description="Polar residues" evidence="2">
    <location>
        <begin position="308"/>
        <end position="318"/>
    </location>
</feature>
<gene>
    <name evidence="3" type="ORF">WR25_18417</name>
</gene>
<evidence type="ECO:0000256" key="2">
    <source>
        <dbReference type="SAM" id="MobiDB-lite"/>
    </source>
</evidence>
<evidence type="ECO:0000256" key="1">
    <source>
        <dbReference type="SAM" id="Coils"/>
    </source>
</evidence>
<dbReference type="AlphaFoldDB" id="A0A2A2JC50"/>
<accession>A0A2A2JC50</accession>
<organism evidence="3 4">
    <name type="scientific">Diploscapter pachys</name>
    <dbReference type="NCBI Taxonomy" id="2018661"/>
    <lineage>
        <taxon>Eukaryota</taxon>
        <taxon>Metazoa</taxon>
        <taxon>Ecdysozoa</taxon>
        <taxon>Nematoda</taxon>
        <taxon>Chromadorea</taxon>
        <taxon>Rhabditida</taxon>
        <taxon>Rhabditina</taxon>
        <taxon>Rhabditomorpha</taxon>
        <taxon>Rhabditoidea</taxon>
        <taxon>Rhabditidae</taxon>
        <taxon>Diploscapter</taxon>
    </lineage>
</organism>
<dbReference type="Proteomes" id="UP000218231">
    <property type="component" value="Unassembled WGS sequence"/>
</dbReference>
<keyword evidence="4" id="KW-1185">Reference proteome</keyword>
<comment type="caution">
    <text evidence="3">The sequence shown here is derived from an EMBL/GenBank/DDBJ whole genome shotgun (WGS) entry which is preliminary data.</text>
</comment>
<dbReference type="OrthoDB" id="5831841at2759"/>